<evidence type="ECO:0008006" key="4">
    <source>
        <dbReference type="Google" id="ProtNLM"/>
    </source>
</evidence>
<proteinExistence type="predicted"/>
<dbReference type="SUPFAM" id="SSF47781">
    <property type="entry name" value="RuvA domain 2-like"/>
    <property type="match status" value="1"/>
</dbReference>
<keyword evidence="1" id="KW-0732">Signal</keyword>
<gene>
    <name evidence="2" type="ORF">AO498_13240</name>
</gene>
<reference evidence="3" key="1">
    <citation type="submission" date="2015-09" db="EMBL/GenBank/DDBJ databases">
        <title>Complete sequence of Algoriphagus sp. M8-2.</title>
        <authorList>
            <person name="Shintani M."/>
        </authorList>
    </citation>
    <scope>NUCLEOTIDE SEQUENCE [LARGE SCALE GENOMIC DNA]</scope>
    <source>
        <strain evidence="3">M8-2</strain>
    </source>
</reference>
<evidence type="ECO:0000313" key="3">
    <source>
        <dbReference type="Proteomes" id="UP000073816"/>
    </source>
</evidence>
<dbReference type="PATRIC" id="fig|1727163.4.peg.2762"/>
<sequence length="691" mass="78946">MRAFFLLLLGLTVYPVFAQNPSGTKAEIESLIERLFPIPDEDIDYEALYELFNQFYLEPLDLNKSDAELLLTSQLFTPLQVQALLQYRQDQGPLISLYELQAIPEFDLETIYSILPFVSLGNSSGKIRDFIRDIGREENAYLILRHRRTLEKRKGYLKPEPEGASPYLGDPNELYLRGRIQHGRTFSLGFTLEKDAGEKLWWNNPTSKGVDFTSFHFFRGNTLHFKAIVLGDFQVSFGQGLVFGAGYSLGKGAETITSIRRSSLGLLPYSAVTEAGFFRGGGISKSIKNWTITSFASRVKRDARISELEIENSNNELSSSSLPMAGFHRTPSELATRKQLTETNLGGNVTYLSSSGKLNLGMNGLFTHFEFPLQRTPRIYNGFEFSGDKNWVSSGYANFYLKNFLFFGEAAVSQSKGKGMVFGLMGSIHPKIDLSLLWRNYDRDFQSFYATGFSENSRPINESGTYLGIQIKPSKHWKINGYWDMFSFPWLKFRVYSPTQGWEWLARVSYQPRKSLIAYFQVRGEQKDRNLSATENSQPLYQLGSIQKVNGLLNLETDLSKNLFLRSRVLFSSVNSTSFHSKGIMVLQDFKFSFSKTKLTGRIAVFDTDDYDSRLYTFENNVLWTFSIPAFSGQGIRYYLITEQKVSDRISLYWRISRTSYADRVTISSGNQEILSPNQTDTAFVLRYFFR</sequence>
<reference evidence="2 3" key="2">
    <citation type="journal article" date="2016" name="Genome Announc.">
        <title>Complete Genome Sequence of Algoriphagus sp. Strain M8-2, Isolated from a Brackish Lake.</title>
        <authorList>
            <person name="Muraguchi Y."/>
            <person name="Kushimoto K."/>
            <person name="Ohtsubo Y."/>
            <person name="Suzuki T."/>
            <person name="Dohra H."/>
            <person name="Kimbara K."/>
            <person name="Shintani M."/>
        </authorList>
    </citation>
    <scope>NUCLEOTIDE SEQUENCE [LARGE SCALE GENOMIC DNA]</scope>
    <source>
        <strain evidence="2 3">M8-2</strain>
    </source>
</reference>
<dbReference type="EMBL" id="CP012836">
    <property type="protein sequence ID" value="AMQ57406.1"/>
    <property type="molecule type" value="Genomic_DNA"/>
</dbReference>
<organism evidence="2 3">
    <name type="scientific">Algoriphagus sanaruensis</name>
    <dbReference type="NCBI Taxonomy" id="1727163"/>
    <lineage>
        <taxon>Bacteria</taxon>
        <taxon>Pseudomonadati</taxon>
        <taxon>Bacteroidota</taxon>
        <taxon>Cytophagia</taxon>
        <taxon>Cytophagales</taxon>
        <taxon>Cyclobacteriaceae</taxon>
        <taxon>Algoriphagus</taxon>
    </lineage>
</organism>
<dbReference type="KEGG" id="alm:AO498_13240"/>
<evidence type="ECO:0000313" key="2">
    <source>
        <dbReference type="EMBL" id="AMQ57406.1"/>
    </source>
</evidence>
<evidence type="ECO:0000256" key="1">
    <source>
        <dbReference type="SAM" id="SignalP"/>
    </source>
</evidence>
<dbReference type="Proteomes" id="UP000073816">
    <property type="component" value="Chromosome"/>
</dbReference>
<protein>
    <recommendedName>
        <fullName evidence="4">Helix-hairpin-helix domain-containing protein</fullName>
    </recommendedName>
</protein>
<dbReference type="STRING" id="1727163.AO498_13240"/>
<name>A0A142EQK1_9BACT</name>
<dbReference type="InterPro" id="IPR010994">
    <property type="entry name" value="RuvA_2-like"/>
</dbReference>
<keyword evidence="3" id="KW-1185">Reference proteome</keyword>
<feature type="signal peptide" evidence="1">
    <location>
        <begin position="1"/>
        <end position="18"/>
    </location>
</feature>
<accession>A0A142EQK1</accession>
<dbReference type="AlphaFoldDB" id="A0A142EQK1"/>
<feature type="chain" id="PRO_5007494814" description="Helix-hairpin-helix domain-containing protein" evidence="1">
    <location>
        <begin position="19"/>
        <end position="691"/>
    </location>
</feature>